<dbReference type="Proteomes" id="UP000311382">
    <property type="component" value="Unassembled WGS sequence"/>
</dbReference>
<dbReference type="Pfam" id="PF00628">
    <property type="entry name" value="PHD"/>
    <property type="match status" value="1"/>
</dbReference>
<dbReference type="InterPro" id="IPR012921">
    <property type="entry name" value="SPOC_C"/>
</dbReference>
<dbReference type="InterPro" id="IPR037869">
    <property type="entry name" value="Spp1/CFP1"/>
</dbReference>
<evidence type="ECO:0000256" key="6">
    <source>
        <dbReference type="ARBA" id="ARBA00022771"/>
    </source>
</evidence>
<feature type="region of interest" description="Disordered" evidence="10">
    <location>
        <begin position="461"/>
        <end position="486"/>
    </location>
</feature>
<keyword evidence="8" id="KW-0539">Nucleus</keyword>
<dbReference type="SMART" id="SM00249">
    <property type="entry name" value="PHD"/>
    <property type="match status" value="1"/>
</dbReference>
<dbReference type="GO" id="GO:0048188">
    <property type="term" value="C:Set1C/COMPASS complex"/>
    <property type="evidence" value="ECO:0007669"/>
    <property type="project" value="InterPro"/>
</dbReference>
<feature type="compositionally biased region" description="Acidic residues" evidence="10">
    <location>
        <begin position="190"/>
        <end position="225"/>
    </location>
</feature>
<accession>A0A5C5G1B2</accession>
<feature type="compositionally biased region" description="Low complexity" evidence="10">
    <location>
        <begin position="41"/>
        <end position="55"/>
    </location>
</feature>
<dbReference type="PROSITE" id="PS01359">
    <property type="entry name" value="ZF_PHD_1"/>
    <property type="match status" value="1"/>
</dbReference>
<organism evidence="13 14">
    <name type="scientific">Rhodotorula diobovata</name>
    <dbReference type="NCBI Taxonomy" id="5288"/>
    <lineage>
        <taxon>Eukaryota</taxon>
        <taxon>Fungi</taxon>
        <taxon>Dikarya</taxon>
        <taxon>Basidiomycota</taxon>
        <taxon>Pucciniomycotina</taxon>
        <taxon>Microbotryomycetes</taxon>
        <taxon>Sporidiobolales</taxon>
        <taxon>Sporidiobolaceae</taxon>
        <taxon>Rhodotorula</taxon>
    </lineage>
</organism>
<dbReference type="GO" id="GO:0006351">
    <property type="term" value="P:DNA-templated transcription"/>
    <property type="evidence" value="ECO:0007669"/>
    <property type="project" value="InterPro"/>
</dbReference>
<evidence type="ECO:0000313" key="13">
    <source>
        <dbReference type="EMBL" id="TNY22152.1"/>
    </source>
</evidence>
<dbReference type="CDD" id="cd21538">
    <property type="entry name" value="SPOC_TFIIS"/>
    <property type="match status" value="1"/>
</dbReference>
<reference evidence="13 14" key="1">
    <citation type="submission" date="2019-03" db="EMBL/GenBank/DDBJ databases">
        <title>Rhodosporidium diobovatum UCD-FST 08-225 genome sequencing, assembly, and annotation.</title>
        <authorList>
            <person name="Fakankun I.U."/>
            <person name="Fristensky B."/>
            <person name="Levin D.B."/>
        </authorList>
    </citation>
    <scope>NUCLEOTIDE SEQUENCE [LARGE SCALE GENOMIC DNA]</scope>
    <source>
        <strain evidence="13 14">UCD-FST 08-225</strain>
    </source>
</reference>
<gene>
    <name evidence="13" type="ORF">DMC30DRAFT_393110</name>
</gene>
<feature type="compositionally biased region" description="Basic residues" evidence="10">
    <location>
        <begin position="231"/>
        <end position="245"/>
    </location>
</feature>
<sequence>MSKRTRKPTIRAIEAAQTALHLRNAPQPVKAPSQSSTPRHASPASSVTSAGAAAAPVKRNGRAVNARGAQAVAREQARNQAMLPEDEDEGEDSANADDDFGMQQAPQQDMTLYCICLGYDTGEQPMIQCEHCSNWFHFSCVGLNDEIAAKIEAYSCDMCEQMGMGATRLLADAGVGASSSIAFYAGANEDFEDAPSDEGPSDDEADETVEEGQDEDDEDEDEDAGAEVKKARSQKKRKTAARGTKRKSELASSDDDYDGEMADDAVPKKKKRPTKPAARRASTQDVKPSTSGPAASVPQSDKTRTHVVKQLTTIFSSIFSAAAGGSDGDSGSAGIEVRSAAFAEEVEVELFEGFAEVDDKGVRGPRAKYVSKFRSLHFNLKSNAYLRSRVANNELGAGKLIHLSAEDLQTPELRAMAESVRAASLRNSVKEVLAAPTAKRTHKGEEEIDNEASRIIAAEQAERAKEERDKMEVAQQKKKDERDHAAAALQSPLDAAFADSPYAAAGSPPRSQSPGLSRDSPAAPVRARGSLVPDGSPVPATHDEGTPTGHGSPGSPQQAGSPVPSAKSRHSASNFDMSSIWTKAKAASPPVNAEEAPAAASEEPAPQSDDPFGLDAARAAESGDDDFEDELFRDPGASPRKARPAASRTPALDELPPIWAGDFIVPEEGGFPTFAVQLGGRPLGTAQETWRQLLPKGLTTAGRVPTATAKKYLIDCSLAPTRELVILALLPDLTGPSASFPHKPARDSCLAKHQHIVDQYVRRDRVGVVQPPRELGKLVKDIYVVPLRKGDDIPDYVELADEHVVPPSRERQNDLILAILVVQKGVLPTVKPSPLPAADAPPAPSAPPSAAGAPAPFSAAPPPFPAPPPSFPSSFGASPFPPQPPPPPPTQLPYSPAHVGYGSPVPPAQPSFGSPPPPPPGPAAAPGFDPAAMQSLLAQVNPETLNSLLANPSLLSGLPGFGGPGAQGPPPPQQSPPAAPRGPAVHPSRLALLGGAPPTGPAAMQQQPAPAPYGNAQSDGGWGTWQRGAGGQGYSPPPPPPGGGKYGY</sequence>
<keyword evidence="14" id="KW-1185">Reference proteome</keyword>
<keyword evidence="7" id="KW-0862">Zinc</keyword>
<dbReference type="GO" id="GO:0045893">
    <property type="term" value="P:positive regulation of DNA-templated transcription"/>
    <property type="evidence" value="ECO:0007669"/>
    <property type="project" value="TreeGrafter"/>
</dbReference>
<evidence type="ECO:0000256" key="7">
    <source>
        <dbReference type="ARBA" id="ARBA00022833"/>
    </source>
</evidence>
<feature type="compositionally biased region" description="Basic and acidic residues" evidence="10">
    <location>
        <begin position="461"/>
        <end position="485"/>
    </location>
</feature>
<feature type="compositionally biased region" description="Pro residues" evidence="10">
    <location>
        <begin position="879"/>
        <end position="891"/>
    </location>
</feature>
<evidence type="ECO:0000256" key="2">
    <source>
        <dbReference type="ARBA" id="ARBA00004123"/>
    </source>
</evidence>
<comment type="subcellular location">
    <subcellularLocation>
        <location evidence="2">Nucleus</location>
    </subcellularLocation>
</comment>
<feature type="compositionally biased region" description="Pro residues" evidence="10">
    <location>
        <begin position="904"/>
        <end position="923"/>
    </location>
</feature>
<evidence type="ECO:0000256" key="5">
    <source>
        <dbReference type="ARBA" id="ARBA00022723"/>
    </source>
</evidence>
<keyword evidence="5" id="KW-0479">Metal-binding</keyword>
<dbReference type="OrthoDB" id="436852at2759"/>
<evidence type="ECO:0000256" key="1">
    <source>
        <dbReference type="ARBA" id="ARBA00002311"/>
    </source>
</evidence>
<dbReference type="InterPro" id="IPR019786">
    <property type="entry name" value="Zinc_finger_PHD-type_CS"/>
</dbReference>
<proteinExistence type="inferred from homology"/>
<feature type="compositionally biased region" description="Low complexity" evidence="10">
    <location>
        <begin position="990"/>
        <end position="1008"/>
    </location>
</feature>
<feature type="region of interest" description="Disordered" evidence="10">
    <location>
        <begin position="190"/>
        <end position="304"/>
    </location>
</feature>
<evidence type="ECO:0000259" key="11">
    <source>
        <dbReference type="PROSITE" id="PS50016"/>
    </source>
</evidence>
<dbReference type="InterPro" id="IPR011011">
    <property type="entry name" value="Znf_FYVE_PHD"/>
</dbReference>
<dbReference type="InterPro" id="IPR019787">
    <property type="entry name" value="Znf_PHD-finger"/>
</dbReference>
<dbReference type="EMBL" id="SOZI01000030">
    <property type="protein sequence ID" value="TNY22152.1"/>
    <property type="molecule type" value="Genomic_DNA"/>
</dbReference>
<keyword evidence="6 9" id="KW-0863">Zinc-finger</keyword>
<feature type="domain" description="PHD-type" evidence="11">
    <location>
        <begin position="111"/>
        <end position="162"/>
    </location>
</feature>
<dbReference type="PRINTS" id="PR01217">
    <property type="entry name" value="PRICHEXTENSN"/>
</dbReference>
<feature type="compositionally biased region" description="Low complexity" evidence="10">
    <location>
        <begin position="586"/>
        <end position="606"/>
    </location>
</feature>
<feature type="compositionally biased region" description="Basic residues" evidence="10">
    <location>
        <begin position="268"/>
        <end position="278"/>
    </location>
</feature>
<dbReference type="PROSITE" id="PS51321">
    <property type="entry name" value="TFIIS_CENTRAL"/>
    <property type="match status" value="1"/>
</dbReference>
<evidence type="ECO:0000313" key="14">
    <source>
        <dbReference type="Proteomes" id="UP000311382"/>
    </source>
</evidence>
<evidence type="ECO:0000256" key="3">
    <source>
        <dbReference type="ARBA" id="ARBA00011050"/>
    </source>
</evidence>
<name>A0A5C5G1B2_9BASI</name>
<evidence type="ECO:0000256" key="8">
    <source>
        <dbReference type="ARBA" id="ARBA00023242"/>
    </source>
</evidence>
<feature type="compositionally biased region" description="Pro residues" evidence="10">
    <location>
        <begin position="833"/>
        <end position="847"/>
    </location>
</feature>
<dbReference type="Pfam" id="PF07500">
    <property type="entry name" value="TFIIS_M"/>
    <property type="match status" value="1"/>
</dbReference>
<evidence type="ECO:0000256" key="9">
    <source>
        <dbReference type="PROSITE-ProRule" id="PRU00146"/>
    </source>
</evidence>
<feature type="region of interest" description="Disordered" evidence="10">
    <location>
        <begin position="1"/>
        <end position="101"/>
    </location>
</feature>
<comment type="similarity">
    <text evidence="3">Belongs to the BYE1 family.</text>
</comment>
<feature type="compositionally biased region" description="Low complexity" evidence="10">
    <location>
        <begin position="945"/>
        <end position="958"/>
    </location>
</feature>
<feature type="compositionally biased region" description="Acidic residues" evidence="10">
    <location>
        <begin position="84"/>
        <end position="100"/>
    </location>
</feature>
<dbReference type="Gene3D" id="3.30.40.10">
    <property type="entry name" value="Zinc/RING finger domain, C3HC4 (zinc finger)"/>
    <property type="match status" value="1"/>
</dbReference>
<feature type="compositionally biased region" description="Polar residues" evidence="10">
    <location>
        <begin position="571"/>
        <end position="581"/>
    </location>
</feature>
<dbReference type="InterPro" id="IPR001965">
    <property type="entry name" value="Znf_PHD"/>
</dbReference>
<feature type="compositionally biased region" description="Acidic residues" evidence="10">
    <location>
        <begin position="622"/>
        <end position="631"/>
    </location>
</feature>
<feature type="domain" description="TFIIS central" evidence="12">
    <location>
        <begin position="303"/>
        <end position="436"/>
    </location>
</feature>
<comment type="function">
    <text evidence="1">Negative regulator of transcription elongation.</text>
</comment>
<dbReference type="GO" id="GO:0008270">
    <property type="term" value="F:zinc ion binding"/>
    <property type="evidence" value="ECO:0007669"/>
    <property type="project" value="UniProtKB-KW"/>
</dbReference>
<dbReference type="SUPFAM" id="SSF46942">
    <property type="entry name" value="Elongation factor TFIIS domain 2"/>
    <property type="match status" value="1"/>
</dbReference>
<feature type="region of interest" description="Disordered" evidence="10">
    <location>
        <begin position="499"/>
        <end position="653"/>
    </location>
</feature>
<feature type="compositionally biased region" description="Acidic residues" evidence="10">
    <location>
        <begin position="252"/>
        <end position="263"/>
    </location>
</feature>
<feature type="compositionally biased region" description="Pro residues" evidence="10">
    <location>
        <begin position="859"/>
        <end position="871"/>
    </location>
</feature>
<evidence type="ECO:0000256" key="10">
    <source>
        <dbReference type="SAM" id="MobiDB-lite"/>
    </source>
</evidence>
<dbReference type="STRING" id="5288.A0A5C5G1B2"/>
<evidence type="ECO:0000259" key="12">
    <source>
        <dbReference type="PROSITE" id="PS51321"/>
    </source>
</evidence>
<feature type="compositionally biased region" description="Low complexity" evidence="10">
    <location>
        <begin position="848"/>
        <end position="858"/>
    </location>
</feature>
<dbReference type="InterPro" id="IPR013083">
    <property type="entry name" value="Znf_RING/FYVE/PHD"/>
</dbReference>
<protein>
    <recommendedName>
        <fullName evidence="4">Transcription factor BYE1</fullName>
    </recommendedName>
</protein>
<dbReference type="AlphaFoldDB" id="A0A5C5G1B2"/>
<feature type="compositionally biased region" description="Pro residues" evidence="10">
    <location>
        <begin position="967"/>
        <end position="980"/>
    </location>
</feature>
<feature type="compositionally biased region" description="Polar residues" evidence="10">
    <location>
        <begin position="283"/>
        <end position="300"/>
    </location>
</feature>
<dbReference type="SMART" id="SM00510">
    <property type="entry name" value="TFS2M"/>
    <property type="match status" value="1"/>
</dbReference>
<dbReference type="Pfam" id="PF07744">
    <property type="entry name" value="SPOC"/>
    <property type="match status" value="1"/>
</dbReference>
<dbReference type="Gene3D" id="1.10.472.30">
    <property type="entry name" value="Transcription elongation factor S-II, central domain"/>
    <property type="match status" value="1"/>
</dbReference>
<comment type="caution">
    <text evidence="13">The sequence shown here is derived from an EMBL/GenBank/DDBJ whole genome shotgun (WGS) entry which is preliminary data.</text>
</comment>
<feature type="compositionally biased region" description="Low complexity" evidence="10">
    <location>
        <begin position="546"/>
        <end position="556"/>
    </location>
</feature>
<dbReference type="InterPro" id="IPR036575">
    <property type="entry name" value="TFIIS_cen_dom_sf"/>
</dbReference>
<dbReference type="PANTHER" id="PTHR46174">
    <property type="entry name" value="CXXC-TYPE ZINC FINGER PROTEIN 1"/>
    <property type="match status" value="1"/>
</dbReference>
<dbReference type="PANTHER" id="PTHR46174:SF1">
    <property type="entry name" value="CXXC-TYPE ZINC FINGER PROTEIN 1"/>
    <property type="match status" value="1"/>
</dbReference>
<feature type="region of interest" description="Disordered" evidence="10">
    <location>
        <begin position="833"/>
        <end position="1048"/>
    </location>
</feature>
<evidence type="ECO:0000256" key="4">
    <source>
        <dbReference type="ARBA" id="ARBA00021616"/>
    </source>
</evidence>
<dbReference type="PROSITE" id="PS50016">
    <property type="entry name" value="ZF_PHD_2"/>
    <property type="match status" value="1"/>
</dbReference>
<feature type="compositionally biased region" description="Gly residues" evidence="10">
    <location>
        <begin position="1020"/>
        <end position="1033"/>
    </location>
</feature>
<dbReference type="InterPro" id="IPR003618">
    <property type="entry name" value="TFIIS_cen_dom"/>
</dbReference>
<dbReference type="SUPFAM" id="SSF57903">
    <property type="entry name" value="FYVE/PHD zinc finger"/>
    <property type="match status" value="1"/>
</dbReference>